<dbReference type="EMBL" id="CAQL01000724">
    <property type="protein sequence ID" value="CCQ56987.1"/>
    <property type="molecule type" value="Genomic_DNA"/>
</dbReference>
<dbReference type="Proteomes" id="UP000017981">
    <property type="component" value="Unassembled WGS sequence"/>
</dbReference>
<comment type="caution">
    <text evidence="1">The sequence shown here is derived from an EMBL/GenBank/DDBJ whole genome shotgun (WGS) entry which is preliminary data.</text>
</comment>
<evidence type="ECO:0000313" key="1">
    <source>
        <dbReference type="EMBL" id="CCQ56987.1"/>
    </source>
</evidence>
<reference evidence="1 2" key="2">
    <citation type="submission" date="2013-09" db="EMBL/GenBank/DDBJ databases">
        <title>Whole genome comparison of six Crocosphaera watsonii strains with differing phenotypes.</title>
        <authorList>
            <person name="Bench S.R."/>
            <person name="Heller P."/>
            <person name="Frank I."/>
            <person name="Arciniega M."/>
            <person name="Shilova I.N."/>
            <person name="Zehr J.P."/>
        </authorList>
    </citation>
    <scope>NUCLEOTIDE SEQUENCE [LARGE SCALE GENOMIC DNA]</scope>
    <source>
        <strain evidence="1 2">WH 0005</strain>
    </source>
</reference>
<evidence type="ECO:0000313" key="2">
    <source>
        <dbReference type="Proteomes" id="UP000017981"/>
    </source>
</evidence>
<dbReference type="AlphaFoldDB" id="T2IW22"/>
<name>T2IW22_CROWT</name>
<gene>
    <name evidence="1" type="ORF">CWATWH0005_4299</name>
</gene>
<protein>
    <submittedName>
        <fullName evidence="1">Uncharacterized protein</fullName>
    </submittedName>
</protein>
<organism evidence="1 2">
    <name type="scientific">Crocosphaera watsonii WH 0005</name>
    <dbReference type="NCBI Taxonomy" id="423472"/>
    <lineage>
        <taxon>Bacteria</taxon>
        <taxon>Bacillati</taxon>
        <taxon>Cyanobacteriota</taxon>
        <taxon>Cyanophyceae</taxon>
        <taxon>Oscillatoriophycideae</taxon>
        <taxon>Chroococcales</taxon>
        <taxon>Aphanothecaceae</taxon>
        <taxon>Crocosphaera</taxon>
    </lineage>
</organism>
<sequence length="42" mass="4450">MAGQHQISLPLLFSLLACSCLSIVSMVFGRDNSNPDDPCVLG</sequence>
<reference evidence="1 2" key="1">
    <citation type="submission" date="2013-01" db="EMBL/GenBank/DDBJ databases">
        <authorList>
            <person name="Bench S."/>
        </authorList>
    </citation>
    <scope>NUCLEOTIDE SEQUENCE [LARGE SCALE GENOMIC DNA]</scope>
    <source>
        <strain evidence="1 2">WH 0005</strain>
    </source>
</reference>
<accession>T2IW22</accession>
<proteinExistence type="predicted"/>